<accession>A0A6M5YVH8</accession>
<sequence>MTGGFEVTAHCAERPVGEMVAALAAAAGLRLQTDPAVVQGLAKEVVALDVDGISLGDVVGRARPPRRRRLEDRRRGALVVGPGAPAPGDRPALARAFARALVAAPQHPRAVAAQLWLANLDFVAGRTREAAKEYQNVLEMKVQPPEVPLAVYNLGLADLRSGALLSARSRFVDLVDRAPRTKWAEYGWWWAGRTHLDAGDPASAKRAFESAQGGRTQEVKSAAAIGICACELTDGKDEPAKAVLAESRGAAREDHVLLRTAFEALIRYRAMPTPSRRKMLLDALREASDGRGLGPGGTYLVGRVYRDLGMSEKTVAMYDKATDTIRGPLAVRMTYEAAEWYDLLDRRDAARPRYLAVAATDPKGLGPKAELKLAALALRAGNPDDCIRRCRAIADHSGVERAEVLALMGRGYEARRNYRQAAECFAGRVPTE</sequence>
<dbReference type="SUPFAM" id="SSF48452">
    <property type="entry name" value="TPR-like"/>
    <property type="match status" value="1"/>
</dbReference>
<evidence type="ECO:0008006" key="3">
    <source>
        <dbReference type="Google" id="ProtNLM"/>
    </source>
</evidence>
<gene>
    <name evidence="1" type="ORF">FTUN_5615</name>
</gene>
<keyword evidence="2" id="KW-1185">Reference proteome</keyword>
<dbReference type="AlphaFoldDB" id="A0A6M5YVH8"/>
<dbReference type="KEGG" id="ftj:FTUN_5615"/>
<reference evidence="2" key="1">
    <citation type="submission" date="2020-05" db="EMBL/GenBank/DDBJ databases">
        <title>Frigoriglobus tundricola gen. nov., sp. nov., a psychrotolerant cellulolytic planctomycete of the family Gemmataceae with two divergent copies of 16S rRNA gene.</title>
        <authorList>
            <person name="Kulichevskaya I.S."/>
            <person name="Ivanova A.A."/>
            <person name="Naumoff D.G."/>
            <person name="Beletsky A.V."/>
            <person name="Rijpstra W.I.C."/>
            <person name="Sinninghe Damste J.S."/>
            <person name="Mardanov A.V."/>
            <person name="Ravin N.V."/>
            <person name="Dedysh S.N."/>
        </authorList>
    </citation>
    <scope>NUCLEOTIDE SEQUENCE [LARGE SCALE GENOMIC DNA]</scope>
    <source>
        <strain evidence="2">PL17</strain>
    </source>
</reference>
<dbReference type="InterPro" id="IPR011990">
    <property type="entry name" value="TPR-like_helical_dom_sf"/>
</dbReference>
<organism evidence="1 2">
    <name type="scientific">Frigoriglobus tundricola</name>
    <dbReference type="NCBI Taxonomy" id="2774151"/>
    <lineage>
        <taxon>Bacteria</taxon>
        <taxon>Pseudomonadati</taxon>
        <taxon>Planctomycetota</taxon>
        <taxon>Planctomycetia</taxon>
        <taxon>Gemmatales</taxon>
        <taxon>Gemmataceae</taxon>
        <taxon>Frigoriglobus</taxon>
    </lineage>
</organism>
<evidence type="ECO:0000313" key="1">
    <source>
        <dbReference type="EMBL" id="QJW98035.1"/>
    </source>
</evidence>
<dbReference type="Gene3D" id="1.25.40.10">
    <property type="entry name" value="Tetratricopeptide repeat domain"/>
    <property type="match status" value="2"/>
</dbReference>
<proteinExistence type="predicted"/>
<protein>
    <recommendedName>
        <fullName evidence="3">Tetratricopeptide repeat protein</fullName>
    </recommendedName>
</protein>
<dbReference type="EMBL" id="CP053452">
    <property type="protein sequence ID" value="QJW98035.1"/>
    <property type="molecule type" value="Genomic_DNA"/>
</dbReference>
<evidence type="ECO:0000313" key="2">
    <source>
        <dbReference type="Proteomes" id="UP000503447"/>
    </source>
</evidence>
<name>A0A6M5YVH8_9BACT</name>
<dbReference type="Proteomes" id="UP000503447">
    <property type="component" value="Chromosome"/>
</dbReference>